<dbReference type="AlphaFoldDB" id="R6C8J4"/>
<dbReference type="Proteomes" id="UP000018362">
    <property type="component" value="Unassembled WGS sequence"/>
</dbReference>
<dbReference type="RefSeq" id="WP_022126548.1">
    <property type="nucleotide sequence ID" value="NZ_FR881031.1"/>
</dbReference>
<evidence type="ECO:0000313" key="2">
    <source>
        <dbReference type="Proteomes" id="UP000018362"/>
    </source>
</evidence>
<organism evidence="1 2">
    <name type="scientific">Phocaeicola coprocola CAG:162</name>
    <dbReference type="NCBI Taxonomy" id="1263040"/>
    <lineage>
        <taxon>Bacteria</taxon>
        <taxon>Pseudomonadati</taxon>
        <taxon>Bacteroidota</taxon>
        <taxon>Bacteroidia</taxon>
        <taxon>Bacteroidales</taxon>
        <taxon>Bacteroidaceae</taxon>
        <taxon>Phocaeicola</taxon>
    </lineage>
</organism>
<dbReference type="Gene3D" id="3.40.50.2300">
    <property type="match status" value="1"/>
</dbReference>
<sequence length="157" mass="18034">MENKYLYIDDDNHENAVEKIDGFLSENLKIDTVQHSNSWEEQLKYIQNHSDDIDGLILDLKLDDCLNENKKRATFRGSTLAQEIRSRQKENLIKQMPIILFSANDKVKSSLEKAGIDIFDLFIDKGSVNVTTFNIYSKQLEALSESYKLIDQSAENG</sequence>
<gene>
    <name evidence="1" type="ORF">BN509_02478</name>
</gene>
<accession>R6C8J4</accession>
<name>R6C8J4_9BACT</name>
<dbReference type="EMBL" id="CBCJ010000185">
    <property type="protein sequence ID" value="CDA71895.1"/>
    <property type="molecule type" value="Genomic_DNA"/>
</dbReference>
<comment type="caution">
    <text evidence="1">The sequence shown here is derived from an EMBL/GenBank/DDBJ whole genome shotgun (WGS) entry which is preliminary data.</text>
</comment>
<reference evidence="1" key="1">
    <citation type="submission" date="2012-11" db="EMBL/GenBank/DDBJ databases">
        <title>Dependencies among metagenomic species, viruses, plasmids and units of genetic variation.</title>
        <authorList>
            <person name="Nielsen H.B."/>
            <person name="Almeida M."/>
            <person name="Juncker A.S."/>
            <person name="Rasmussen S."/>
            <person name="Li J."/>
            <person name="Sunagawa S."/>
            <person name="Plichta D."/>
            <person name="Gautier L."/>
            <person name="Le Chatelier E."/>
            <person name="Peletier E."/>
            <person name="Bonde I."/>
            <person name="Nielsen T."/>
            <person name="Manichanh C."/>
            <person name="Arumugam M."/>
            <person name="Batto J."/>
            <person name="Santos M.B.Q.D."/>
            <person name="Blom N."/>
            <person name="Borruel N."/>
            <person name="Burgdorf K.S."/>
            <person name="Boumezbeur F."/>
            <person name="Casellas F."/>
            <person name="Dore J."/>
            <person name="Guarner F."/>
            <person name="Hansen T."/>
            <person name="Hildebrand F."/>
            <person name="Kaas R.S."/>
            <person name="Kennedy S."/>
            <person name="Kristiansen K."/>
            <person name="Kultima J.R."/>
            <person name="Leonard P."/>
            <person name="Levenez F."/>
            <person name="Lund O."/>
            <person name="Moumen B."/>
            <person name="Le Paslier D."/>
            <person name="Pons N."/>
            <person name="Pedersen O."/>
            <person name="Prifti E."/>
            <person name="Qin J."/>
            <person name="Raes J."/>
            <person name="Tap J."/>
            <person name="Tims S."/>
            <person name="Ussery D.W."/>
            <person name="Yamada T."/>
            <person name="MetaHit consortium"/>
            <person name="Renault P."/>
            <person name="Sicheritz-Ponten T."/>
            <person name="Bork P."/>
            <person name="Wang J."/>
            <person name="Brunak S."/>
            <person name="Ehrlich S.D."/>
        </authorList>
    </citation>
    <scope>NUCLEOTIDE SEQUENCE [LARGE SCALE GENOMIC DNA]</scope>
</reference>
<protein>
    <submittedName>
        <fullName evidence="1">Response regulator receiver domain protein (CheY-like)</fullName>
    </submittedName>
</protein>
<evidence type="ECO:0000313" key="1">
    <source>
        <dbReference type="EMBL" id="CDA71895.1"/>
    </source>
</evidence>
<proteinExistence type="predicted"/>